<comment type="cofactor">
    <cofactor evidence="5">
        <name>adenosylcob(III)alamin</name>
        <dbReference type="ChEBI" id="CHEBI:18408"/>
    </cofactor>
    <text evidence="5">Binds between the large and small subunits.</text>
</comment>
<dbReference type="EC" id="4.3.1.7" evidence="5"/>
<keyword evidence="7" id="KW-1185">Reference proteome</keyword>
<dbReference type="PIRSF" id="PIRSF018982">
    <property type="entry name" value="EutC"/>
    <property type="match status" value="1"/>
</dbReference>
<dbReference type="EMBL" id="LUUI01000162">
    <property type="protein sequence ID" value="OAI09936.1"/>
    <property type="molecule type" value="Genomic_DNA"/>
</dbReference>
<dbReference type="Pfam" id="PF05985">
    <property type="entry name" value="EutC"/>
    <property type="match status" value="1"/>
</dbReference>
<dbReference type="GO" id="GO:0009350">
    <property type="term" value="C:ethanolamine ammonia-lyase complex"/>
    <property type="evidence" value="ECO:0007669"/>
    <property type="project" value="UniProtKB-UniRule"/>
</dbReference>
<feature type="binding site" evidence="5">
    <location>
        <position position="151"/>
    </location>
    <ligand>
        <name>adenosylcob(III)alamin</name>
        <dbReference type="ChEBI" id="CHEBI:18408"/>
    </ligand>
</feature>
<dbReference type="STRING" id="980561.A1359_17840"/>
<evidence type="ECO:0000313" key="7">
    <source>
        <dbReference type="Proteomes" id="UP000078476"/>
    </source>
</evidence>
<evidence type="ECO:0000313" key="6">
    <source>
        <dbReference type="EMBL" id="OAI09936.1"/>
    </source>
</evidence>
<keyword evidence="3 5" id="KW-0170">Cobalt</keyword>
<feature type="binding site" evidence="5">
    <location>
        <position position="172"/>
    </location>
    <ligand>
        <name>adenosylcob(III)alamin</name>
        <dbReference type="ChEBI" id="CHEBI:18408"/>
    </ligand>
</feature>
<comment type="similarity">
    <text evidence="5">Belongs to the EutC family.</text>
</comment>
<reference evidence="6 7" key="1">
    <citation type="submission" date="2016-03" db="EMBL/GenBank/DDBJ databases">
        <authorList>
            <person name="Ploux O."/>
        </authorList>
    </citation>
    <scope>NUCLEOTIDE SEQUENCE [LARGE SCALE GENOMIC DNA]</scope>
    <source>
        <strain evidence="6 7">R-45370</strain>
    </source>
</reference>
<dbReference type="GO" id="GO:0031419">
    <property type="term" value="F:cobalamin binding"/>
    <property type="evidence" value="ECO:0007669"/>
    <property type="project" value="UniProtKB-UniRule"/>
</dbReference>
<dbReference type="GO" id="GO:0046336">
    <property type="term" value="P:ethanolamine catabolic process"/>
    <property type="evidence" value="ECO:0007669"/>
    <property type="project" value="UniProtKB-UniRule"/>
</dbReference>
<sequence length="252" mass="27092">MNDPWFTLKRFTQARIGRGHSGCATPTSAQLEFQLAHAMARDAVHQPWQLESFAEAITAKGWQPLLLSTPISDRRQYLLRPDLGRCLDHASRQCLQTQQASDIDVALIISNGLSSTAIDSHGLALLESVMAAYASCSLNVGPVCLVPNARVALADEIGGLLNARLSVIIVGERPGLSAADSLGVYLTYLPRIGNSDAERNCLSNIRPPQGLSCEAAATKLAYLSTQAIQRGMSGVALKDDMPVNWLETTVPI</sequence>
<evidence type="ECO:0000256" key="5">
    <source>
        <dbReference type="HAMAP-Rule" id="MF_00601"/>
    </source>
</evidence>
<accession>A0A177MW55</accession>
<protein>
    <recommendedName>
        <fullName evidence="5">Ethanolamine ammonia-lyase small subunit</fullName>
        <shortName evidence="5">EAL small subunit</shortName>
        <ecNumber evidence="5">4.3.1.7</ecNumber>
    </recommendedName>
</protein>
<feature type="binding site" evidence="5">
    <location>
        <position position="201"/>
    </location>
    <ligand>
        <name>adenosylcob(III)alamin</name>
        <dbReference type="ChEBI" id="CHEBI:18408"/>
    </ligand>
</feature>
<evidence type="ECO:0000256" key="2">
    <source>
        <dbReference type="ARBA" id="ARBA00023239"/>
    </source>
</evidence>
<comment type="pathway">
    <text evidence="5">Amine and polyamine degradation; ethanolamine degradation.</text>
</comment>
<comment type="catalytic activity">
    <reaction evidence="5">
        <text>ethanolamine = acetaldehyde + NH4(+)</text>
        <dbReference type="Rhea" id="RHEA:15313"/>
        <dbReference type="ChEBI" id="CHEBI:15343"/>
        <dbReference type="ChEBI" id="CHEBI:28938"/>
        <dbReference type="ChEBI" id="CHEBI:57603"/>
        <dbReference type="EC" id="4.3.1.7"/>
    </reaction>
</comment>
<name>A0A177MW55_9GAMM</name>
<dbReference type="OrthoDB" id="114248at2"/>
<keyword evidence="4 5" id="KW-1283">Bacterial microcompartment</keyword>
<dbReference type="RefSeq" id="WP_066987918.1">
    <property type="nucleotide sequence ID" value="NZ_LUUI01000162.1"/>
</dbReference>
<dbReference type="NCBIfam" id="NF003971">
    <property type="entry name" value="PRK05465.1"/>
    <property type="match status" value="1"/>
</dbReference>
<evidence type="ECO:0000256" key="3">
    <source>
        <dbReference type="ARBA" id="ARBA00023285"/>
    </source>
</evidence>
<proteinExistence type="inferred from homology"/>
<dbReference type="InterPro" id="IPR042255">
    <property type="entry name" value="EutC_N"/>
</dbReference>
<dbReference type="Proteomes" id="UP000078476">
    <property type="component" value="Unassembled WGS sequence"/>
</dbReference>
<dbReference type="GO" id="GO:0031471">
    <property type="term" value="C:ethanolamine degradation polyhedral organelle"/>
    <property type="evidence" value="ECO:0007669"/>
    <property type="project" value="UniProtKB-UniRule"/>
</dbReference>
<comment type="function">
    <text evidence="5">Catalyzes the deamination of various vicinal amino-alcohols to oxo compounds. Allows this organism to utilize ethanolamine as the sole source of nitrogen and carbon in the presence of external vitamin B12.</text>
</comment>
<dbReference type="InterPro" id="IPR009246">
    <property type="entry name" value="EutC"/>
</dbReference>
<dbReference type="GO" id="GO:0008851">
    <property type="term" value="F:ethanolamine ammonia-lyase activity"/>
    <property type="evidence" value="ECO:0007669"/>
    <property type="project" value="UniProtKB-UniRule"/>
</dbReference>
<keyword evidence="2 5" id="KW-0456">Lyase</keyword>
<comment type="subunit">
    <text evidence="5">The basic unit is a heterodimer which dimerizes to form tetramers. The heterotetramers trimerize; 6 large subunits form a core ring with 6 small subunits projecting outwards.</text>
</comment>
<dbReference type="Gene3D" id="3.40.50.11240">
    <property type="entry name" value="Ethanolamine ammonia-lyase light chain (EutC)"/>
    <property type="match status" value="1"/>
</dbReference>
<dbReference type="InterPro" id="IPR042251">
    <property type="entry name" value="EutC_C"/>
</dbReference>
<keyword evidence="1 5" id="KW-0846">Cobalamin</keyword>
<dbReference type="PANTHER" id="PTHR39330">
    <property type="entry name" value="ETHANOLAMINE AMMONIA-LYASE LIGHT CHAIN"/>
    <property type="match status" value="1"/>
</dbReference>
<gene>
    <name evidence="5" type="primary">eutC</name>
    <name evidence="6" type="ORF">A1359_17840</name>
</gene>
<comment type="subcellular location">
    <subcellularLocation>
        <location evidence="5">Bacterial microcompartment</location>
    </subcellularLocation>
</comment>
<evidence type="ECO:0000256" key="4">
    <source>
        <dbReference type="ARBA" id="ARBA00024446"/>
    </source>
</evidence>
<comment type="caution">
    <text evidence="6">The sequence shown here is derived from an EMBL/GenBank/DDBJ whole genome shotgun (WGS) entry which is preliminary data.</text>
</comment>
<dbReference type="AlphaFoldDB" id="A0A177MW55"/>
<dbReference type="HAMAP" id="MF_00601">
    <property type="entry name" value="EutC"/>
    <property type="match status" value="1"/>
</dbReference>
<dbReference type="Gene3D" id="1.10.30.40">
    <property type="entry name" value="Ethanolamine ammonia-lyase light chain (EutC), N-terminal domain"/>
    <property type="match status" value="1"/>
</dbReference>
<dbReference type="GO" id="GO:0006520">
    <property type="term" value="P:amino acid metabolic process"/>
    <property type="evidence" value="ECO:0007669"/>
    <property type="project" value="InterPro"/>
</dbReference>
<organism evidence="6 7">
    <name type="scientific">Methylomonas lenta</name>
    <dbReference type="NCBI Taxonomy" id="980561"/>
    <lineage>
        <taxon>Bacteria</taxon>
        <taxon>Pseudomonadati</taxon>
        <taxon>Pseudomonadota</taxon>
        <taxon>Gammaproteobacteria</taxon>
        <taxon>Methylococcales</taxon>
        <taxon>Methylococcaceae</taxon>
        <taxon>Methylomonas</taxon>
    </lineage>
</organism>
<dbReference type="PANTHER" id="PTHR39330:SF1">
    <property type="entry name" value="ETHANOLAMINE AMMONIA-LYASE SMALL SUBUNIT"/>
    <property type="match status" value="1"/>
</dbReference>
<evidence type="ECO:0000256" key="1">
    <source>
        <dbReference type="ARBA" id="ARBA00022628"/>
    </source>
</evidence>
<dbReference type="UniPathway" id="UPA00560"/>